<name>A0A8J2NYI8_9HEXA</name>
<sequence>MKTFLRNCSTLKTSFNIKSRGNEASSSSIGPPGGKCLRAHSDYNPVGFKHPSDLKIVPLKGKSMEIMKEVLKPDLDLIWYENISPTTSPEPATEPFDVDVAINEWINQNLGIEKAADEVNLQDLLNNDIFKFIAEVVEPGWLPNRLFTSRETGLFNKRSGKQVVELTTSPTRPVFRAYKNIRNVYILDTSDRQAGLESDQVIFRELPNSLKRQECTSADIELLRTRLKSKLSEEQRL</sequence>
<dbReference type="Proteomes" id="UP000708208">
    <property type="component" value="Unassembled WGS sequence"/>
</dbReference>
<proteinExistence type="predicted"/>
<dbReference type="EMBL" id="CAJVCH010118578">
    <property type="protein sequence ID" value="CAG7725179.1"/>
    <property type="molecule type" value="Genomic_DNA"/>
</dbReference>
<evidence type="ECO:0000313" key="1">
    <source>
        <dbReference type="EMBL" id="CAG7725179.1"/>
    </source>
</evidence>
<organism evidence="1 2">
    <name type="scientific">Allacma fusca</name>
    <dbReference type="NCBI Taxonomy" id="39272"/>
    <lineage>
        <taxon>Eukaryota</taxon>
        <taxon>Metazoa</taxon>
        <taxon>Ecdysozoa</taxon>
        <taxon>Arthropoda</taxon>
        <taxon>Hexapoda</taxon>
        <taxon>Collembola</taxon>
        <taxon>Symphypleona</taxon>
        <taxon>Sminthuridae</taxon>
        <taxon>Allacma</taxon>
    </lineage>
</organism>
<keyword evidence="2" id="KW-1185">Reference proteome</keyword>
<evidence type="ECO:0000313" key="2">
    <source>
        <dbReference type="Proteomes" id="UP000708208"/>
    </source>
</evidence>
<comment type="caution">
    <text evidence="1">The sequence shown here is derived from an EMBL/GenBank/DDBJ whole genome shotgun (WGS) entry which is preliminary data.</text>
</comment>
<gene>
    <name evidence="1" type="ORF">AFUS01_LOCUS14154</name>
</gene>
<dbReference type="AlphaFoldDB" id="A0A8J2NYI8"/>
<dbReference type="OrthoDB" id="3247165at2759"/>
<reference evidence="1" key="1">
    <citation type="submission" date="2021-06" db="EMBL/GenBank/DDBJ databases">
        <authorList>
            <person name="Hodson N. C."/>
            <person name="Mongue J. A."/>
            <person name="Jaron S. K."/>
        </authorList>
    </citation>
    <scope>NUCLEOTIDE SEQUENCE</scope>
</reference>
<protein>
    <submittedName>
        <fullName evidence="1">Uncharacterized protein</fullName>
    </submittedName>
</protein>
<accession>A0A8J2NYI8</accession>